<evidence type="ECO:0000313" key="3">
    <source>
        <dbReference type="Proteomes" id="UP001155587"/>
    </source>
</evidence>
<keyword evidence="3" id="KW-1185">Reference proteome</keyword>
<dbReference type="PROSITE" id="PS51257">
    <property type="entry name" value="PROKAR_LIPOPROTEIN"/>
    <property type="match status" value="1"/>
</dbReference>
<dbReference type="Proteomes" id="UP001155587">
    <property type="component" value="Unassembled WGS sequence"/>
</dbReference>
<evidence type="ECO:0000313" key="2">
    <source>
        <dbReference type="EMBL" id="MCW8348585.1"/>
    </source>
</evidence>
<evidence type="ECO:0000256" key="1">
    <source>
        <dbReference type="SAM" id="SignalP"/>
    </source>
</evidence>
<accession>A0A9X3CU98</accession>
<dbReference type="AlphaFoldDB" id="A0A9X3CU98"/>
<comment type="caution">
    <text evidence="2">The sequence shown here is derived from an EMBL/GenBank/DDBJ whole genome shotgun (WGS) entry which is preliminary data.</text>
</comment>
<keyword evidence="1" id="KW-0732">Signal</keyword>
<evidence type="ECO:0008006" key="4">
    <source>
        <dbReference type="Google" id="ProtNLM"/>
    </source>
</evidence>
<reference evidence="2" key="1">
    <citation type="submission" date="2022-02" db="EMBL/GenBank/DDBJ databases">
        <title>Vibrio sp. nov, a new bacterium isolated from seawater.</title>
        <authorList>
            <person name="Yuan Y."/>
        </authorList>
    </citation>
    <scope>NUCLEOTIDE SEQUENCE</scope>
    <source>
        <strain evidence="2">ZSDZ65</strain>
    </source>
</reference>
<organism evidence="2 3">
    <name type="scientific">Vibrio qingdaonensis</name>
    <dbReference type="NCBI Taxonomy" id="2829491"/>
    <lineage>
        <taxon>Bacteria</taxon>
        <taxon>Pseudomonadati</taxon>
        <taxon>Pseudomonadota</taxon>
        <taxon>Gammaproteobacteria</taxon>
        <taxon>Vibrionales</taxon>
        <taxon>Vibrionaceae</taxon>
        <taxon>Vibrio</taxon>
    </lineage>
</organism>
<feature type="signal peptide" evidence="1">
    <location>
        <begin position="1"/>
        <end position="23"/>
    </location>
</feature>
<gene>
    <name evidence="2" type="ORF">MD535_21595</name>
</gene>
<feature type="chain" id="PRO_5040785534" description="Lipoprotein" evidence="1">
    <location>
        <begin position="24"/>
        <end position="148"/>
    </location>
</feature>
<name>A0A9X3CU98_9VIBR</name>
<dbReference type="EMBL" id="JAKRRY010000041">
    <property type="protein sequence ID" value="MCW8348585.1"/>
    <property type="molecule type" value="Genomic_DNA"/>
</dbReference>
<protein>
    <recommendedName>
        <fullName evidence="4">Lipoprotein</fullName>
    </recommendedName>
</protein>
<proteinExistence type="predicted"/>
<sequence length="148" mass="16390">MNKLLLATLFTASLSGCSVYNMAKEVSQMINYDVTSNDVYFNSSDGSQYLVAPNRNKEKHQILVCYNNEGLFSYTAEEPLRAAANEWLEQNRVGAIATEGNKNSGVVEARVCYEYLYEAPQPIGAYLDEETGEVVIVGEKILEDDNAA</sequence>
<dbReference type="RefSeq" id="WP_265677111.1">
    <property type="nucleotide sequence ID" value="NZ_JAKRRY010000041.1"/>
</dbReference>